<organism evidence="5 6">
    <name type="scientific">Pradoshia eiseniae</name>
    <dbReference type="NCBI Taxonomy" id="2064768"/>
    <lineage>
        <taxon>Bacteria</taxon>
        <taxon>Bacillati</taxon>
        <taxon>Bacillota</taxon>
        <taxon>Bacilli</taxon>
        <taxon>Bacillales</taxon>
        <taxon>Bacillaceae</taxon>
        <taxon>Pradoshia</taxon>
    </lineage>
</organism>
<keyword evidence="1" id="KW-0805">Transcription regulation</keyword>
<gene>
    <name evidence="5" type="ORF">CYL18_08550</name>
</gene>
<proteinExistence type="predicted"/>
<dbReference type="PANTHER" id="PTHR44688:SF16">
    <property type="entry name" value="DNA-BINDING TRANSCRIPTIONAL ACTIVATOR DEVR_DOSR"/>
    <property type="match status" value="1"/>
</dbReference>
<dbReference type="RefSeq" id="WP_104849085.1">
    <property type="nucleotide sequence ID" value="NZ_PKOZ01000004.1"/>
</dbReference>
<dbReference type="InterPro" id="IPR016032">
    <property type="entry name" value="Sig_transdc_resp-reg_C-effctor"/>
</dbReference>
<dbReference type="OrthoDB" id="2825042at2"/>
<evidence type="ECO:0000313" key="6">
    <source>
        <dbReference type="Proteomes" id="UP000239663"/>
    </source>
</evidence>
<accession>A0A2S7N000</accession>
<dbReference type="AlphaFoldDB" id="A0A2S7N000"/>
<dbReference type="PRINTS" id="PR00038">
    <property type="entry name" value="HTHLUXR"/>
</dbReference>
<dbReference type="GO" id="GO:0006355">
    <property type="term" value="P:regulation of DNA-templated transcription"/>
    <property type="evidence" value="ECO:0007669"/>
    <property type="project" value="InterPro"/>
</dbReference>
<dbReference type="SUPFAM" id="SSF46894">
    <property type="entry name" value="C-terminal effector domain of the bipartite response regulators"/>
    <property type="match status" value="1"/>
</dbReference>
<feature type="domain" description="HTH luxR-type" evidence="4">
    <location>
        <begin position="425"/>
        <end position="490"/>
    </location>
</feature>
<keyword evidence="2" id="KW-0238">DNA-binding</keyword>
<dbReference type="SUPFAM" id="SSF55781">
    <property type="entry name" value="GAF domain-like"/>
    <property type="match status" value="1"/>
</dbReference>
<dbReference type="CDD" id="cd06170">
    <property type="entry name" value="LuxR_C_like"/>
    <property type="match status" value="1"/>
</dbReference>
<dbReference type="InterPro" id="IPR000792">
    <property type="entry name" value="Tscrpt_reg_LuxR_C"/>
</dbReference>
<comment type="caution">
    <text evidence="5">The sequence shown here is derived from an EMBL/GenBank/DDBJ whole genome shotgun (WGS) entry which is preliminary data.</text>
</comment>
<dbReference type="PROSITE" id="PS50043">
    <property type="entry name" value="HTH_LUXR_2"/>
    <property type="match status" value="1"/>
</dbReference>
<dbReference type="InterPro" id="IPR036388">
    <property type="entry name" value="WH-like_DNA-bd_sf"/>
</dbReference>
<evidence type="ECO:0000256" key="3">
    <source>
        <dbReference type="ARBA" id="ARBA00023163"/>
    </source>
</evidence>
<protein>
    <recommendedName>
        <fullName evidence="4">HTH luxR-type domain-containing protein</fullName>
    </recommendedName>
</protein>
<evidence type="ECO:0000259" key="4">
    <source>
        <dbReference type="PROSITE" id="PS50043"/>
    </source>
</evidence>
<evidence type="ECO:0000256" key="2">
    <source>
        <dbReference type="ARBA" id="ARBA00023125"/>
    </source>
</evidence>
<evidence type="ECO:0000256" key="1">
    <source>
        <dbReference type="ARBA" id="ARBA00023015"/>
    </source>
</evidence>
<dbReference type="Pfam" id="PF00196">
    <property type="entry name" value="GerE"/>
    <property type="match status" value="1"/>
</dbReference>
<name>A0A2S7N000_9BACI</name>
<dbReference type="SMART" id="SM00421">
    <property type="entry name" value="HTH_LUXR"/>
    <property type="match status" value="1"/>
</dbReference>
<keyword evidence="3" id="KW-0804">Transcription</keyword>
<dbReference type="Gene3D" id="1.10.10.10">
    <property type="entry name" value="Winged helix-like DNA-binding domain superfamily/Winged helix DNA-binding domain"/>
    <property type="match status" value="1"/>
</dbReference>
<reference evidence="5 6" key="1">
    <citation type="submission" date="2017-12" db="EMBL/GenBank/DDBJ databases">
        <title>Taxonomic description and draft genome of Pradoshia cofamensis Gen. nov., sp. nov., a thermotolerant bacillale isolated from anterior gut of earthworm Eisenia fetida.</title>
        <authorList>
            <person name="Saha T."/>
            <person name="Chakraborty R."/>
        </authorList>
    </citation>
    <scope>NUCLEOTIDE SEQUENCE [LARGE SCALE GENOMIC DNA]</scope>
    <source>
        <strain evidence="5 6">EAG3</strain>
    </source>
</reference>
<keyword evidence="6" id="KW-1185">Reference proteome</keyword>
<sequence>MSKSLTNHMNTLLSKAIKLMAEYDDELLAEWNQVKDDLVEINDRYIESCEFIIDRLNTYMLASRYGVEAPAILSRMREDALEYFAYQPAAEKIIHLLNLLENATHTVLKRHIEFSSKLHPSIHYLFTKLSEVLVNLNTEDEMNLDKLCESLIQNTNLTIDWIARIEEQPDCFSVKKVHGKIGKIKREGYSTWYDILNTFGVDHSTLPVTYENELLLIGCENAFLHETMSMLFSLIDQHEKSYSTQWKDAVILFNEWIIKSQTLEQSCENICYGFGEFLPFERSALFRFSNMEQMAIGLYAHHLDKDEVKAIREQMIDIPAIQHKLNLLKPVGHTMRNFQPIYIEDAAYGFPEKVVKQFNLASMIIVPIYVPEEGQMIGGVLLDQGPGKHFPIDRTLFPALMKFGQSAGELMLRYIKPDYVNTGTDVREGVSFSPREIEIIKLLAEGASTTEAAVKLYLSEYTVRDYISTIMKRLNAKNRTEVAVKAIRMGVIE</sequence>
<evidence type="ECO:0000313" key="5">
    <source>
        <dbReference type="EMBL" id="PQD95330.1"/>
    </source>
</evidence>
<dbReference type="PANTHER" id="PTHR44688">
    <property type="entry name" value="DNA-BINDING TRANSCRIPTIONAL ACTIVATOR DEVR_DOSR"/>
    <property type="match status" value="1"/>
</dbReference>
<dbReference type="GO" id="GO:0003677">
    <property type="term" value="F:DNA binding"/>
    <property type="evidence" value="ECO:0007669"/>
    <property type="project" value="UniProtKB-KW"/>
</dbReference>
<dbReference type="EMBL" id="PKOZ01000004">
    <property type="protein sequence ID" value="PQD95330.1"/>
    <property type="molecule type" value="Genomic_DNA"/>
</dbReference>
<dbReference type="Proteomes" id="UP000239663">
    <property type="component" value="Unassembled WGS sequence"/>
</dbReference>